<dbReference type="Proteomes" id="UP000000763">
    <property type="component" value="Chromosome 7"/>
</dbReference>
<reference evidence="3" key="1">
    <citation type="journal article" date="2005" name="Nature">
        <title>The map-based sequence of the rice genome.</title>
        <authorList>
            <consortium name="International rice genome sequencing project (IRGSP)"/>
            <person name="Matsumoto T."/>
            <person name="Wu J."/>
            <person name="Kanamori H."/>
            <person name="Katayose Y."/>
            <person name="Fujisawa M."/>
            <person name="Namiki N."/>
            <person name="Mizuno H."/>
            <person name="Yamamoto K."/>
            <person name="Antonio B.A."/>
            <person name="Baba T."/>
            <person name="Sakata K."/>
            <person name="Nagamura Y."/>
            <person name="Aoki H."/>
            <person name="Arikawa K."/>
            <person name="Arita K."/>
            <person name="Bito T."/>
            <person name="Chiden Y."/>
            <person name="Fujitsuka N."/>
            <person name="Fukunaka R."/>
            <person name="Hamada M."/>
            <person name="Harada C."/>
            <person name="Hayashi A."/>
            <person name="Hijishita S."/>
            <person name="Honda M."/>
            <person name="Hosokawa S."/>
            <person name="Ichikawa Y."/>
            <person name="Idonuma A."/>
            <person name="Iijima M."/>
            <person name="Ikeda M."/>
            <person name="Ikeno M."/>
            <person name="Ito K."/>
            <person name="Ito S."/>
            <person name="Ito T."/>
            <person name="Ito Y."/>
            <person name="Ito Y."/>
            <person name="Iwabuchi A."/>
            <person name="Kamiya K."/>
            <person name="Karasawa W."/>
            <person name="Kurita K."/>
            <person name="Katagiri S."/>
            <person name="Kikuta A."/>
            <person name="Kobayashi H."/>
            <person name="Kobayashi N."/>
            <person name="Machita K."/>
            <person name="Maehara T."/>
            <person name="Masukawa M."/>
            <person name="Mizubayashi T."/>
            <person name="Mukai Y."/>
            <person name="Nagasaki H."/>
            <person name="Nagata Y."/>
            <person name="Naito S."/>
            <person name="Nakashima M."/>
            <person name="Nakama Y."/>
            <person name="Nakamichi Y."/>
            <person name="Nakamura M."/>
            <person name="Meguro A."/>
            <person name="Negishi M."/>
            <person name="Ohta I."/>
            <person name="Ohta T."/>
            <person name="Okamoto M."/>
            <person name="Ono N."/>
            <person name="Saji S."/>
            <person name="Sakaguchi M."/>
            <person name="Sakai K."/>
            <person name="Shibata M."/>
            <person name="Shimokawa T."/>
            <person name="Song J."/>
            <person name="Takazaki Y."/>
            <person name="Terasawa K."/>
            <person name="Tsugane M."/>
            <person name="Tsuji K."/>
            <person name="Ueda S."/>
            <person name="Waki K."/>
            <person name="Yamagata H."/>
            <person name="Yamamoto M."/>
            <person name="Yamamoto S."/>
            <person name="Yamane H."/>
            <person name="Yoshiki S."/>
            <person name="Yoshihara R."/>
            <person name="Yukawa K."/>
            <person name="Zhong H."/>
            <person name="Yano M."/>
            <person name="Yuan Q."/>
            <person name="Ouyang S."/>
            <person name="Liu J."/>
            <person name="Jones K.M."/>
            <person name="Gansberger K."/>
            <person name="Moffat K."/>
            <person name="Hill J."/>
            <person name="Bera J."/>
            <person name="Fadrosh D."/>
            <person name="Jin S."/>
            <person name="Johri S."/>
            <person name="Kim M."/>
            <person name="Overton L."/>
            <person name="Reardon M."/>
            <person name="Tsitrin T."/>
            <person name="Vuong H."/>
            <person name="Weaver B."/>
            <person name="Ciecko A."/>
            <person name="Tallon L."/>
            <person name="Jackson J."/>
            <person name="Pai G."/>
            <person name="Aken S.V."/>
            <person name="Utterback T."/>
            <person name="Reidmuller S."/>
            <person name="Feldblyum T."/>
            <person name="Hsiao J."/>
            <person name="Zismann V."/>
            <person name="Iobst S."/>
            <person name="de Vazeille A.R."/>
            <person name="Buell C.R."/>
            <person name="Ying K."/>
            <person name="Li Y."/>
            <person name="Lu T."/>
            <person name="Huang Y."/>
            <person name="Zhao Q."/>
            <person name="Feng Q."/>
            <person name="Zhang L."/>
            <person name="Zhu J."/>
            <person name="Weng Q."/>
            <person name="Mu J."/>
            <person name="Lu Y."/>
            <person name="Fan D."/>
            <person name="Liu Y."/>
            <person name="Guan J."/>
            <person name="Zhang Y."/>
            <person name="Yu S."/>
            <person name="Liu X."/>
            <person name="Zhang Y."/>
            <person name="Hong G."/>
            <person name="Han B."/>
            <person name="Choisne N."/>
            <person name="Demange N."/>
            <person name="Orjeda G."/>
            <person name="Samain S."/>
            <person name="Cattolico L."/>
            <person name="Pelletier E."/>
            <person name="Couloux A."/>
            <person name="Segurens B."/>
            <person name="Wincker P."/>
            <person name="D'Hont A."/>
            <person name="Scarpelli C."/>
            <person name="Weissenbach J."/>
            <person name="Salanoubat M."/>
            <person name="Quetier F."/>
            <person name="Yu Y."/>
            <person name="Kim H.R."/>
            <person name="Rambo T."/>
            <person name="Currie J."/>
            <person name="Collura K."/>
            <person name="Luo M."/>
            <person name="Yang T."/>
            <person name="Ammiraju J.S.S."/>
            <person name="Engler F."/>
            <person name="Soderlund C."/>
            <person name="Wing R.A."/>
            <person name="Palmer L.E."/>
            <person name="de la Bastide M."/>
            <person name="Spiegel L."/>
            <person name="Nascimento L."/>
            <person name="Zutavern T."/>
            <person name="O'Shaughnessy A."/>
            <person name="Dike S."/>
            <person name="Dedhia N."/>
            <person name="Preston R."/>
            <person name="Balija V."/>
            <person name="McCombie W.R."/>
            <person name="Chow T."/>
            <person name="Chen H."/>
            <person name="Chung M."/>
            <person name="Chen C."/>
            <person name="Shaw J."/>
            <person name="Wu H."/>
            <person name="Hsiao K."/>
            <person name="Chao Y."/>
            <person name="Chu M."/>
            <person name="Cheng C."/>
            <person name="Hour A."/>
            <person name="Lee P."/>
            <person name="Lin S."/>
            <person name="Lin Y."/>
            <person name="Liou J."/>
            <person name="Liu S."/>
            <person name="Hsing Y."/>
            <person name="Raghuvanshi S."/>
            <person name="Mohanty A."/>
            <person name="Bharti A.K."/>
            <person name="Gaur A."/>
            <person name="Gupta V."/>
            <person name="Kumar D."/>
            <person name="Ravi V."/>
            <person name="Vij S."/>
            <person name="Kapur A."/>
            <person name="Khurana P."/>
            <person name="Khurana P."/>
            <person name="Khurana J.P."/>
            <person name="Tyagi A.K."/>
            <person name="Gaikwad K."/>
            <person name="Singh A."/>
            <person name="Dalal V."/>
            <person name="Srivastava S."/>
            <person name="Dixit A."/>
            <person name="Pal A.K."/>
            <person name="Ghazi I.A."/>
            <person name="Yadav M."/>
            <person name="Pandit A."/>
            <person name="Bhargava A."/>
            <person name="Sureshbabu K."/>
            <person name="Batra K."/>
            <person name="Sharma T.R."/>
            <person name="Mohapatra T."/>
            <person name="Singh N.K."/>
            <person name="Messing J."/>
            <person name="Nelson A.B."/>
            <person name="Fuks G."/>
            <person name="Kavchok S."/>
            <person name="Keizer G."/>
            <person name="Linton E."/>
            <person name="Llaca V."/>
            <person name="Song R."/>
            <person name="Tanyolac B."/>
            <person name="Young S."/>
            <person name="Ho-Il K."/>
            <person name="Hahn J.H."/>
            <person name="Sangsakoo G."/>
            <person name="Vanavichit A."/>
            <person name="de Mattos Luiz.A.T."/>
            <person name="Zimmer P.D."/>
            <person name="Malone G."/>
            <person name="Dellagostin O."/>
            <person name="de Oliveira A.C."/>
            <person name="Bevan M."/>
            <person name="Bancroft I."/>
            <person name="Minx P."/>
            <person name="Cordum H."/>
            <person name="Wilson R."/>
            <person name="Cheng Z."/>
            <person name="Jin W."/>
            <person name="Jiang J."/>
            <person name="Leong S.A."/>
            <person name="Iwama H."/>
            <person name="Gojobori T."/>
            <person name="Itoh T."/>
            <person name="Niimura Y."/>
            <person name="Fujii Y."/>
            <person name="Habara T."/>
            <person name="Sakai H."/>
            <person name="Sato Y."/>
            <person name="Wilson G."/>
            <person name="Kumar K."/>
            <person name="McCouch S."/>
            <person name="Juretic N."/>
            <person name="Hoen D."/>
            <person name="Wright S."/>
            <person name="Bruskiewich R."/>
            <person name="Bureau T."/>
            <person name="Miyao A."/>
            <person name="Hirochika H."/>
            <person name="Nishikawa T."/>
            <person name="Kadowaki K."/>
            <person name="Sugiura M."/>
            <person name="Burr B."/>
            <person name="Sasaki T."/>
        </authorList>
    </citation>
    <scope>NUCLEOTIDE SEQUENCE [LARGE SCALE GENOMIC DNA]</scope>
    <source>
        <strain evidence="3">cv. Nipponbare</strain>
    </source>
</reference>
<gene>
    <name evidence="2" type="primary">P0038F09.46</name>
</gene>
<accession>Q6Z3C1</accession>
<feature type="region of interest" description="Disordered" evidence="1">
    <location>
        <begin position="1"/>
        <end position="21"/>
    </location>
</feature>
<evidence type="ECO:0000313" key="3">
    <source>
        <dbReference type="Proteomes" id="UP000000763"/>
    </source>
</evidence>
<proteinExistence type="predicted"/>
<dbReference type="EMBL" id="AP005256">
    <property type="protein sequence ID" value="BAC84172.1"/>
    <property type="molecule type" value="Genomic_DNA"/>
</dbReference>
<evidence type="ECO:0000313" key="2">
    <source>
        <dbReference type="EMBL" id="BAC84172.1"/>
    </source>
</evidence>
<sequence length="78" mass="8659">MGGGSPAMINQRRRRLLRSGQRERWERGSGDCAAAVLGREGAQIVFAREETGMGIGKQREGQSGRGGVCRERVWGRWE</sequence>
<evidence type="ECO:0000256" key="1">
    <source>
        <dbReference type="SAM" id="MobiDB-lite"/>
    </source>
</evidence>
<dbReference type="AlphaFoldDB" id="Q6Z3C1"/>
<name>Q6Z3C1_ORYSJ</name>
<reference evidence="3" key="2">
    <citation type="journal article" date="2008" name="Nucleic Acids Res.">
        <title>The rice annotation project database (RAP-DB): 2008 update.</title>
        <authorList>
            <consortium name="The rice annotation project (RAP)"/>
        </authorList>
    </citation>
    <scope>GENOME REANNOTATION</scope>
    <source>
        <strain evidence="3">cv. Nipponbare</strain>
    </source>
</reference>
<protein>
    <submittedName>
        <fullName evidence="2">Uncharacterized protein</fullName>
    </submittedName>
</protein>
<organism evidence="2 3">
    <name type="scientific">Oryza sativa subsp. japonica</name>
    <name type="common">Rice</name>
    <dbReference type="NCBI Taxonomy" id="39947"/>
    <lineage>
        <taxon>Eukaryota</taxon>
        <taxon>Viridiplantae</taxon>
        <taxon>Streptophyta</taxon>
        <taxon>Embryophyta</taxon>
        <taxon>Tracheophyta</taxon>
        <taxon>Spermatophyta</taxon>
        <taxon>Magnoliopsida</taxon>
        <taxon>Liliopsida</taxon>
        <taxon>Poales</taxon>
        <taxon>Poaceae</taxon>
        <taxon>BOP clade</taxon>
        <taxon>Oryzoideae</taxon>
        <taxon>Oryzeae</taxon>
        <taxon>Oryzinae</taxon>
        <taxon>Oryza</taxon>
        <taxon>Oryza sativa</taxon>
    </lineage>
</organism>